<organism evidence="1 2">
    <name type="scientific">Novosphingobium organovorum</name>
    <dbReference type="NCBI Taxonomy" id="2930092"/>
    <lineage>
        <taxon>Bacteria</taxon>
        <taxon>Pseudomonadati</taxon>
        <taxon>Pseudomonadota</taxon>
        <taxon>Alphaproteobacteria</taxon>
        <taxon>Sphingomonadales</taxon>
        <taxon>Sphingomonadaceae</taxon>
        <taxon>Novosphingobium</taxon>
    </lineage>
</organism>
<name>A0ABT0B8U8_9SPHN</name>
<accession>A0ABT0B8U8</accession>
<comment type="caution">
    <text evidence="1">The sequence shown here is derived from an EMBL/GenBank/DDBJ whole genome shotgun (WGS) entry which is preliminary data.</text>
</comment>
<dbReference type="Proteomes" id="UP001162881">
    <property type="component" value="Unassembled WGS sequence"/>
</dbReference>
<proteinExistence type="predicted"/>
<reference evidence="1" key="1">
    <citation type="submission" date="2022-03" db="EMBL/GenBank/DDBJ databases">
        <title>Identification of a novel bacterium isolated from mangrove sediments.</title>
        <authorList>
            <person name="Pan X."/>
        </authorList>
    </citation>
    <scope>NUCLEOTIDE SEQUENCE</scope>
    <source>
        <strain evidence="1">B1949</strain>
    </source>
</reference>
<keyword evidence="2" id="KW-1185">Reference proteome</keyword>
<evidence type="ECO:0000313" key="1">
    <source>
        <dbReference type="EMBL" id="MCJ2181453.1"/>
    </source>
</evidence>
<dbReference type="EMBL" id="JALHLF010000003">
    <property type="protein sequence ID" value="MCJ2181453.1"/>
    <property type="molecule type" value="Genomic_DNA"/>
</dbReference>
<gene>
    <name evidence="1" type="ORF">MTR62_01835</name>
</gene>
<sequence>MGTAIGEHGMIGDTRTRGFVDGEAVLRRIGWEARSTLPRSVDAAGWPDGLSAIELDGARRVAQSYRAGTTILDTYFSGPEGALKLTDFMPVETPSVDTLAAGHDARTVLARVVRFLTGTRGSLCGTLTFARPVGGASMHRQGPAAWSIDQDPLVIHIEGAQGLTQDAQGLHMAFALKAGEQAHLAITCACTEPAFPGTSLSAARKALAQCDAYWRSGDHSA</sequence>
<evidence type="ECO:0000313" key="2">
    <source>
        <dbReference type="Proteomes" id="UP001162881"/>
    </source>
</evidence>
<dbReference type="RefSeq" id="WP_244016567.1">
    <property type="nucleotide sequence ID" value="NZ_JALHLF010000003.1"/>
</dbReference>
<protein>
    <submittedName>
        <fullName evidence="1">Uncharacterized protein</fullName>
    </submittedName>
</protein>